<keyword evidence="3" id="KW-1185">Reference proteome</keyword>
<evidence type="ECO:0000256" key="1">
    <source>
        <dbReference type="SAM" id="SignalP"/>
    </source>
</evidence>
<sequence length="128" mass="13912">MKQLIWAMFLGLAMAGVAFADCESDCDGPFQTCLNLCRQTTKEDSPEAARCVEHCLHGVSGCVKKCQQKSENTGNVLLAYVPTRSALPFTTELANSCIEKGLTCILNGTPCCAPYECKGKFPNTYCQE</sequence>
<feature type="signal peptide" evidence="1">
    <location>
        <begin position="1"/>
        <end position="20"/>
    </location>
</feature>
<dbReference type="Proteomes" id="UP000756860">
    <property type="component" value="Unassembled WGS sequence"/>
</dbReference>
<evidence type="ECO:0000313" key="2">
    <source>
        <dbReference type="EMBL" id="MBT0653078.1"/>
    </source>
</evidence>
<dbReference type="EMBL" id="JAHCVK010000002">
    <property type="protein sequence ID" value="MBT0653078.1"/>
    <property type="molecule type" value="Genomic_DNA"/>
</dbReference>
<reference evidence="2 3" key="1">
    <citation type="submission" date="2021-05" db="EMBL/GenBank/DDBJ databases">
        <title>The draft genome of Geobacter luticola JCM 17780.</title>
        <authorList>
            <person name="Xu Z."/>
            <person name="Masuda Y."/>
            <person name="Itoh H."/>
            <person name="Senoo K."/>
        </authorList>
    </citation>
    <scope>NUCLEOTIDE SEQUENCE [LARGE SCALE GENOMIC DNA]</scope>
    <source>
        <strain evidence="2 3">JCM 17780</strain>
    </source>
</reference>
<accession>A0ABS5SCH5</accession>
<proteinExistence type="predicted"/>
<organism evidence="2 3">
    <name type="scientific">Geomobilimonas luticola</name>
    <dbReference type="NCBI Taxonomy" id="1114878"/>
    <lineage>
        <taxon>Bacteria</taxon>
        <taxon>Pseudomonadati</taxon>
        <taxon>Thermodesulfobacteriota</taxon>
        <taxon>Desulfuromonadia</taxon>
        <taxon>Geobacterales</taxon>
        <taxon>Geobacteraceae</taxon>
        <taxon>Geomobilimonas</taxon>
    </lineage>
</organism>
<gene>
    <name evidence="2" type="ORF">KI810_08430</name>
</gene>
<evidence type="ECO:0000313" key="3">
    <source>
        <dbReference type="Proteomes" id="UP000756860"/>
    </source>
</evidence>
<protein>
    <submittedName>
        <fullName evidence="2">Uncharacterized protein</fullName>
    </submittedName>
</protein>
<name>A0ABS5SCH5_9BACT</name>
<comment type="caution">
    <text evidence="2">The sequence shown here is derived from an EMBL/GenBank/DDBJ whole genome shotgun (WGS) entry which is preliminary data.</text>
</comment>
<feature type="chain" id="PRO_5045678527" evidence="1">
    <location>
        <begin position="21"/>
        <end position="128"/>
    </location>
</feature>
<dbReference type="RefSeq" id="WP_214175060.1">
    <property type="nucleotide sequence ID" value="NZ_JAHCVK010000002.1"/>
</dbReference>
<keyword evidence="1" id="KW-0732">Signal</keyword>